<dbReference type="GO" id="GO:0006298">
    <property type="term" value="P:mismatch repair"/>
    <property type="evidence" value="ECO:0007669"/>
    <property type="project" value="InterPro"/>
</dbReference>
<keyword evidence="4 12" id="KW-0547">Nucleotide-binding</keyword>
<reference evidence="15 16" key="1">
    <citation type="submission" date="2024-03" db="EMBL/GenBank/DDBJ databases">
        <title>Adaptation during the transition from Ophiocordyceps entomopathogen to insect associate is accompanied by gene loss and intensified selection.</title>
        <authorList>
            <person name="Ward C.M."/>
            <person name="Onetto C.A."/>
            <person name="Borneman A.R."/>
        </authorList>
    </citation>
    <scope>NUCLEOTIDE SEQUENCE [LARGE SCALE GENOMIC DNA]</scope>
    <source>
        <strain evidence="15">AWRI1</strain>
        <tissue evidence="15">Single Adult Female</tissue>
    </source>
</reference>
<dbReference type="InterPro" id="IPR007860">
    <property type="entry name" value="DNA_mmatch_repair_MutS_con_dom"/>
</dbReference>
<dbReference type="InterPro" id="IPR016151">
    <property type="entry name" value="DNA_mismatch_repair_MutS_N"/>
</dbReference>
<dbReference type="GO" id="GO:0030983">
    <property type="term" value="F:mismatched DNA binding"/>
    <property type="evidence" value="ECO:0007669"/>
    <property type="project" value="InterPro"/>
</dbReference>
<proteinExistence type="inferred from homology"/>
<dbReference type="SUPFAM" id="SSF52540">
    <property type="entry name" value="P-loop containing nucleoside triphosphate hydrolases"/>
    <property type="match status" value="1"/>
</dbReference>
<sequence length="919" mass="103354">MPDSQQARSFIAYHKKLPEKPATTIRFFNRGEYFTVHGADAIFTAKEWFKTTSFIKTYSSGDEKLDYIVINKGNFEPYIRELLLVRHYRVEVYSGGAKTNNWTLDYKASPGNLTQLEDVLFDNVDQVEGSAVIAIKLASDTSNAPSPVKVTGIALLDSIEQKMSVCEITDDEYFSNTEALIVQLAAKECLLIADNSPESTALKKVIERSGVLVTLRKKADFSTDSLAQDLNRLIKFKEGQQKNSLALPQMNLSVAICSLAAIIKYLDLTSNQENFDQFMLETIENQSLIHIDSAALNALSVIPPPNVTVLNKHHSVFGVLDKCRTSHGRRLLMQWVRQPLRDMNTINERHDIVETLLSDTEARQELYDEHLRKIPDFQSLAKKLQRNRATMQDCYRVYQGLSKLPLLLKTLKSSNEGSPHPTLQSVFISPLEDQIKYMDKFQAMMETTLDMSLVDRGEFLIKPDFDEDLQELRNKMEELEAKMQTQLSKVASALGLQENKTIKLESNSQFGFFFRVNLKDGKMIQSSQYDLLDTHKSGVKFRSSRMTELNDDYTDIHRQYTEHQQSIVSEVIGVASGYCDGLHFISSILAKLDVLTSFAVVAASAPIPYVRPKMLPFGAGVMNLKQARHPCVEMQDSVSYIPNDVHFQQDSASLYLITGPNMGGKSTYIRSIGVVALMAHIGSFVPCDEAEIPILDAILARVGANDSQIKGMSTFMVEMVETSSIIRRATSNSLVIIDELGRGTSTYEGCGIASAIVEFLASELKSFTLFATHFHELTLLAEKIPTIHNLHVSAIMAEDKLTHLYQVKAGACDQSFGIHVAKLAKFPQKVIRDAEHKLEELEDFLLIKDKSINDEDKTKIVKDGQKIVEEFLSDCKKLKASNLDREEFVKKFIQLKELIKQRKNPYVEALLSKVLSSDL</sequence>
<keyword evidence="7 12" id="KW-0238">DNA-binding</keyword>
<keyword evidence="6" id="KW-0067">ATP-binding</keyword>
<dbReference type="Pfam" id="PF01624">
    <property type="entry name" value="MutS_I"/>
    <property type="match status" value="1"/>
</dbReference>
<evidence type="ECO:0000256" key="10">
    <source>
        <dbReference type="ARBA" id="ARBA00029795"/>
    </source>
</evidence>
<feature type="domain" description="DNA mismatch repair proteins mutS family" evidence="14">
    <location>
        <begin position="733"/>
        <end position="749"/>
    </location>
</feature>
<dbReference type="FunFam" id="3.40.50.300:FF:000523">
    <property type="entry name" value="DNA mismatch repair protein"/>
    <property type="match status" value="1"/>
</dbReference>
<comment type="similarity">
    <text evidence="2 12">Belongs to the DNA mismatch repair MutS family.</text>
</comment>
<keyword evidence="13" id="KW-0175">Coiled coil</keyword>
<dbReference type="SMART" id="SM00534">
    <property type="entry name" value="MUTSac"/>
    <property type="match status" value="1"/>
</dbReference>
<comment type="function">
    <text evidence="12">Component of the post-replicative DNA mismatch repair system (MMR).</text>
</comment>
<keyword evidence="5 12" id="KW-0227">DNA damage</keyword>
<dbReference type="PIRSF" id="PIRSF005813">
    <property type="entry name" value="MSH2"/>
    <property type="match status" value="1"/>
</dbReference>
<dbReference type="InterPro" id="IPR011184">
    <property type="entry name" value="DNA_mismatch_repair_Msh2"/>
</dbReference>
<dbReference type="Gene3D" id="3.40.50.300">
    <property type="entry name" value="P-loop containing nucleotide triphosphate hydrolases"/>
    <property type="match status" value="1"/>
</dbReference>
<evidence type="ECO:0000256" key="2">
    <source>
        <dbReference type="ARBA" id="ARBA00006271"/>
    </source>
</evidence>
<dbReference type="Gene3D" id="3.40.1170.10">
    <property type="entry name" value="DNA repair protein MutS, domain I"/>
    <property type="match status" value="1"/>
</dbReference>
<dbReference type="InterPro" id="IPR007861">
    <property type="entry name" value="DNA_mismatch_repair_MutS_clamp"/>
</dbReference>
<evidence type="ECO:0000256" key="11">
    <source>
        <dbReference type="ARBA" id="ARBA00073545"/>
    </source>
</evidence>
<comment type="subcellular location">
    <subcellularLocation>
        <location evidence="1">Nucleus</location>
    </subcellularLocation>
</comment>
<dbReference type="InterPro" id="IPR045076">
    <property type="entry name" value="MutS"/>
</dbReference>
<dbReference type="Pfam" id="PF05192">
    <property type="entry name" value="MutS_III"/>
    <property type="match status" value="1"/>
</dbReference>
<dbReference type="Gene3D" id="1.10.1420.10">
    <property type="match status" value="2"/>
</dbReference>
<keyword evidence="8 12" id="KW-0234">DNA repair</keyword>
<feature type="coiled-coil region" evidence="13">
    <location>
        <begin position="462"/>
        <end position="489"/>
    </location>
</feature>
<dbReference type="GO" id="GO:0032301">
    <property type="term" value="C:MutSalpha complex"/>
    <property type="evidence" value="ECO:0007669"/>
    <property type="project" value="TreeGrafter"/>
</dbReference>
<evidence type="ECO:0000256" key="4">
    <source>
        <dbReference type="ARBA" id="ARBA00022741"/>
    </source>
</evidence>
<dbReference type="FunFam" id="1.10.1420.10:FF:000003">
    <property type="entry name" value="DNA mismatch repair protein"/>
    <property type="match status" value="1"/>
</dbReference>
<dbReference type="Pfam" id="PF00488">
    <property type="entry name" value="MutS_V"/>
    <property type="match status" value="1"/>
</dbReference>
<protein>
    <recommendedName>
        <fullName evidence="11">DNA mismatch repair protein MSH2</fullName>
    </recommendedName>
    <alternativeName>
        <fullName evidence="3">DNA mismatch repair protein Msh2</fullName>
    </alternativeName>
    <alternativeName>
        <fullName evidence="10">MutS protein homolog 2</fullName>
    </alternativeName>
</protein>
<evidence type="ECO:0000256" key="9">
    <source>
        <dbReference type="ARBA" id="ARBA00023242"/>
    </source>
</evidence>
<dbReference type="InterPro" id="IPR036187">
    <property type="entry name" value="DNA_mismatch_repair_MutS_sf"/>
</dbReference>
<dbReference type="Proteomes" id="UP001367676">
    <property type="component" value="Unassembled WGS sequence"/>
</dbReference>
<evidence type="ECO:0000256" key="6">
    <source>
        <dbReference type="ARBA" id="ARBA00022840"/>
    </source>
</evidence>
<evidence type="ECO:0000259" key="14">
    <source>
        <dbReference type="PROSITE" id="PS00486"/>
    </source>
</evidence>
<dbReference type="NCBIfam" id="NF003810">
    <property type="entry name" value="PRK05399.1"/>
    <property type="match status" value="1"/>
</dbReference>
<dbReference type="Gene3D" id="3.30.420.110">
    <property type="entry name" value="MutS, connector domain"/>
    <property type="match status" value="1"/>
</dbReference>
<dbReference type="PANTHER" id="PTHR11361">
    <property type="entry name" value="DNA MISMATCH REPAIR PROTEIN MUTS FAMILY MEMBER"/>
    <property type="match status" value="1"/>
</dbReference>
<dbReference type="SMART" id="SM00533">
    <property type="entry name" value="MUTSd"/>
    <property type="match status" value="1"/>
</dbReference>
<dbReference type="EMBL" id="JBBCAQ010000002">
    <property type="protein sequence ID" value="KAK7605293.1"/>
    <property type="molecule type" value="Genomic_DNA"/>
</dbReference>
<accession>A0AAN9TVX3</accession>
<evidence type="ECO:0000256" key="5">
    <source>
        <dbReference type="ARBA" id="ARBA00022763"/>
    </source>
</evidence>
<gene>
    <name evidence="15" type="ORF">V9T40_007151</name>
</gene>
<dbReference type="GO" id="GO:0006312">
    <property type="term" value="P:mitotic recombination"/>
    <property type="evidence" value="ECO:0007669"/>
    <property type="project" value="TreeGrafter"/>
</dbReference>
<evidence type="ECO:0000313" key="15">
    <source>
        <dbReference type="EMBL" id="KAK7605293.1"/>
    </source>
</evidence>
<dbReference type="Pfam" id="PF05190">
    <property type="entry name" value="MutS_IV"/>
    <property type="match status" value="1"/>
</dbReference>
<comment type="caution">
    <text evidence="15">The sequence shown here is derived from an EMBL/GenBank/DDBJ whole genome shotgun (WGS) entry which is preliminary data.</text>
</comment>
<evidence type="ECO:0000256" key="12">
    <source>
        <dbReference type="RuleBase" id="RU003756"/>
    </source>
</evidence>
<evidence type="ECO:0000256" key="13">
    <source>
        <dbReference type="SAM" id="Coils"/>
    </source>
</evidence>
<dbReference type="FunFam" id="3.40.1170.10:FF:000003">
    <property type="entry name" value="DNA mismatch repair protein"/>
    <property type="match status" value="1"/>
</dbReference>
<keyword evidence="16" id="KW-1185">Reference proteome</keyword>
<evidence type="ECO:0000313" key="16">
    <source>
        <dbReference type="Proteomes" id="UP001367676"/>
    </source>
</evidence>
<dbReference type="SUPFAM" id="SSF48334">
    <property type="entry name" value="DNA repair protein MutS, domain III"/>
    <property type="match status" value="1"/>
</dbReference>
<dbReference type="PANTHER" id="PTHR11361:SF35">
    <property type="entry name" value="DNA MISMATCH REPAIR PROTEIN MSH2"/>
    <property type="match status" value="1"/>
</dbReference>
<dbReference type="FunFam" id="3.30.420.110:FF:000002">
    <property type="entry name" value="DNA mismatch repair protein"/>
    <property type="match status" value="1"/>
</dbReference>
<dbReference type="GO" id="GO:0005524">
    <property type="term" value="F:ATP binding"/>
    <property type="evidence" value="ECO:0007669"/>
    <property type="project" value="UniProtKB-KW"/>
</dbReference>
<evidence type="ECO:0000256" key="7">
    <source>
        <dbReference type="ARBA" id="ARBA00023125"/>
    </source>
</evidence>
<dbReference type="InterPro" id="IPR027417">
    <property type="entry name" value="P-loop_NTPase"/>
</dbReference>
<evidence type="ECO:0000256" key="8">
    <source>
        <dbReference type="ARBA" id="ARBA00023204"/>
    </source>
</evidence>
<dbReference type="InterPro" id="IPR007696">
    <property type="entry name" value="DNA_mismatch_repair_MutS_core"/>
</dbReference>
<dbReference type="InterPro" id="IPR036678">
    <property type="entry name" value="MutS_con_dom_sf"/>
</dbReference>
<keyword evidence="9" id="KW-0539">Nucleus</keyword>
<evidence type="ECO:0000256" key="1">
    <source>
        <dbReference type="ARBA" id="ARBA00004123"/>
    </source>
</evidence>
<dbReference type="InterPro" id="IPR000432">
    <property type="entry name" value="DNA_mismatch_repair_MutS_C"/>
</dbReference>
<name>A0AAN9TVX3_9HEMI</name>
<dbReference type="AlphaFoldDB" id="A0AAN9TVX3"/>
<evidence type="ECO:0000256" key="3">
    <source>
        <dbReference type="ARBA" id="ARBA00019549"/>
    </source>
</evidence>
<organism evidence="15 16">
    <name type="scientific">Parthenolecanium corni</name>
    <dbReference type="NCBI Taxonomy" id="536013"/>
    <lineage>
        <taxon>Eukaryota</taxon>
        <taxon>Metazoa</taxon>
        <taxon>Ecdysozoa</taxon>
        <taxon>Arthropoda</taxon>
        <taxon>Hexapoda</taxon>
        <taxon>Insecta</taxon>
        <taxon>Pterygota</taxon>
        <taxon>Neoptera</taxon>
        <taxon>Paraneoptera</taxon>
        <taxon>Hemiptera</taxon>
        <taxon>Sternorrhyncha</taxon>
        <taxon>Coccoidea</taxon>
        <taxon>Coccidae</taxon>
        <taxon>Parthenolecanium</taxon>
    </lineage>
</organism>
<dbReference type="InterPro" id="IPR007695">
    <property type="entry name" value="DNA_mismatch_repair_MutS-lik_N"/>
</dbReference>
<dbReference type="Pfam" id="PF05188">
    <property type="entry name" value="MutS_II"/>
    <property type="match status" value="1"/>
</dbReference>
<dbReference type="GO" id="GO:0140664">
    <property type="term" value="F:ATP-dependent DNA damage sensor activity"/>
    <property type="evidence" value="ECO:0007669"/>
    <property type="project" value="InterPro"/>
</dbReference>
<dbReference type="PROSITE" id="PS00486">
    <property type="entry name" value="DNA_MISMATCH_REPAIR_2"/>
    <property type="match status" value="1"/>
</dbReference>